<dbReference type="GO" id="GO:0004521">
    <property type="term" value="F:RNA endonuclease activity"/>
    <property type="evidence" value="ECO:0007669"/>
    <property type="project" value="TreeGrafter"/>
</dbReference>
<dbReference type="EMBL" id="JADWDJ010000015">
    <property type="protein sequence ID" value="KAG5269634.1"/>
    <property type="molecule type" value="Genomic_DNA"/>
</dbReference>
<dbReference type="PANTHER" id="PTHR12876:SF28">
    <property type="entry name" value="PROTEIN KHNYN"/>
    <property type="match status" value="1"/>
</dbReference>
<evidence type="ECO:0000313" key="2">
    <source>
        <dbReference type="EMBL" id="KAG5269634.1"/>
    </source>
</evidence>
<gene>
    <name evidence="2" type="ORF">AALO_G00204230</name>
</gene>
<dbReference type="Gene3D" id="3.40.50.11980">
    <property type="match status" value="1"/>
</dbReference>
<dbReference type="GO" id="GO:0003729">
    <property type="term" value="F:mRNA binding"/>
    <property type="evidence" value="ECO:0007669"/>
    <property type="project" value="TreeGrafter"/>
</dbReference>
<dbReference type="GO" id="GO:0005634">
    <property type="term" value="C:nucleus"/>
    <property type="evidence" value="ECO:0007669"/>
    <property type="project" value="TreeGrafter"/>
</dbReference>
<comment type="caution">
    <text evidence="2">The sequence shown here is derived from an EMBL/GenBank/DDBJ whole genome shotgun (WGS) entry which is preliminary data.</text>
</comment>
<evidence type="ECO:0000313" key="3">
    <source>
        <dbReference type="Proteomes" id="UP000823561"/>
    </source>
</evidence>
<reference evidence="2" key="1">
    <citation type="submission" date="2020-10" db="EMBL/GenBank/DDBJ databases">
        <title>Chromosome-scale genome assembly of the Allis shad, Alosa alosa.</title>
        <authorList>
            <person name="Margot Z."/>
            <person name="Christophe K."/>
            <person name="Cabau C."/>
            <person name="Louis A."/>
            <person name="Berthelot C."/>
            <person name="Parey E."/>
            <person name="Roest Crollius H."/>
            <person name="Montfort J."/>
            <person name="Robinson-Rechavi M."/>
            <person name="Bucao C."/>
            <person name="Bouchez O."/>
            <person name="Gislard M."/>
            <person name="Lluch J."/>
            <person name="Milhes M."/>
            <person name="Lampietro C."/>
            <person name="Lopez Roques C."/>
            <person name="Donnadieu C."/>
            <person name="Braasch I."/>
            <person name="Desvignes T."/>
            <person name="Postlethwait J."/>
            <person name="Bobe J."/>
            <person name="Guiguen Y."/>
        </authorList>
    </citation>
    <scope>NUCLEOTIDE SEQUENCE</scope>
    <source>
        <strain evidence="2">M-15738</strain>
        <tissue evidence="2">Blood</tissue>
    </source>
</reference>
<dbReference type="PANTHER" id="PTHR12876">
    <property type="entry name" value="N4BP1-RELATED"/>
    <property type="match status" value="1"/>
</dbReference>
<dbReference type="GO" id="GO:0036464">
    <property type="term" value="C:cytoplasmic ribonucleoprotein granule"/>
    <property type="evidence" value="ECO:0007669"/>
    <property type="project" value="TreeGrafter"/>
</dbReference>
<dbReference type="InterPro" id="IPR051101">
    <property type="entry name" value="ZC3H12/N4BP1_RNase_Reg"/>
</dbReference>
<organism evidence="2 3">
    <name type="scientific">Alosa alosa</name>
    <name type="common">allis shad</name>
    <dbReference type="NCBI Taxonomy" id="278164"/>
    <lineage>
        <taxon>Eukaryota</taxon>
        <taxon>Metazoa</taxon>
        <taxon>Chordata</taxon>
        <taxon>Craniata</taxon>
        <taxon>Vertebrata</taxon>
        <taxon>Euteleostomi</taxon>
        <taxon>Actinopterygii</taxon>
        <taxon>Neopterygii</taxon>
        <taxon>Teleostei</taxon>
        <taxon>Clupei</taxon>
        <taxon>Clupeiformes</taxon>
        <taxon>Clupeoidei</taxon>
        <taxon>Clupeidae</taxon>
        <taxon>Alosa</taxon>
    </lineage>
</organism>
<dbReference type="AlphaFoldDB" id="A0AAV6G4T4"/>
<keyword evidence="3" id="KW-1185">Reference proteome</keyword>
<dbReference type="Proteomes" id="UP000823561">
    <property type="component" value="Chromosome 15"/>
</dbReference>
<proteinExistence type="predicted"/>
<accession>A0AAV6G4T4</accession>
<feature type="domain" description="RNase NYN" evidence="1">
    <location>
        <begin position="272"/>
        <end position="403"/>
    </location>
</feature>
<name>A0AAV6G4T4_9TELE</name>
<evidence type="ECO:0000259" key="1">
    <source>
        <dbReference type="Pfam" id="PF11977"/>
    </source>
</evidence>
<dbReference type="Pfam" id="PF11977">
    <property type="entry name" value="RNase_Zc3h12a"/>
    <property type="match status" value="1"/>
</dbReference>
<sequence>MEKLVQKLDALIATPRAGHEPNKRILQFTFVKDTFIIPDDPRGKEEPDISTLFLSKKNINKPSVKKLVQDFLPKWEACSRIILDFKELDRFSEEPGNDDLPLVTLGNETIRAYGGILYINIVNKPFNLRKPNTKLLYWVIFDDRKRELIDQRRQWVILAQQSQLKFEHLNTFHSQVWFQLLHCRLHWVILDARKLALRILQFIFNDTFILPINPKGKDGRDLQTILQSNSVDKVDAVKEKIDQLKKFWKDYSSIRNEPIDLDFYTSEDHNPQRVIIDGGNVAKTHGLDIVYSWRGIFLAVQHFCGKGHHDIKVYVSTWRKFSKYTMDEYKLQDRLKDYCHIVYVDSTTDDDCLMLDDAKTNNGWIVTNDEFRNYKQQRKDMKNRFIRYEFVRNQFVITNMDSGSSVPRHALILAPHHTRVQAPRHSAVPALALSSGFQGNHIQVPPNSCQALDYSDTDEQVVFDHDAWLIDTQSTKEAVDTIDTDATIVHNQTEWSMPTHSTEIHQDPQIPPASSKVYNYGKAIVQDPEDKLVQEPAP</sequence>
<dbReference type="InterPro" id="IPR021869">
    <property type="entry name" value="RNase_Zc3h12_NYN"/>
</dbReference>
<protein>
    <recommendedName>
        <fullName evidence="1">RNase NYN domain-containing protein</fullName>
    </recommendedName>
</protein>